<accession>A0A0B6AKM5</accession>
<keyword evidence="1" id="KW-0560">Oxidoreductase</keyword>
<dbReference type="Gene3D" id="3.40.50.720">
    <property type="entry name" value="NAD(P)-binding Rossmann-like Domain"/>
    <property type="match status" value="1"/>
</dbReference>
<protein>
    <submittedName>
        <fullName evidence="2">Short chain dehydrogenase family protein</fullName>
    </submittedName>
</protein>
<dbReference type="PRINTS" id="PR00081">
    <property type="entry name" value="GDHRDH"/>
</dbReference>
<dbReference type="PANTHER" id="PTHR43157">
    <property type="entry name" value="PHOSPHATIDYLINOSITOL-GLYCAN BIOSYNTHESIS CLASS F PROTEIN-RELATED"/>
    <property type="match status" value="1"/>
</dbReference>
<dbReference type="EMBL" id="CP009920">
    <property type="protein sequence ID" value="AJI21153.1"/>
    <property type="molecule type" value="Genomic_DNA"/>
</dbReference>
<dbReference type="Proteomes" id="UP000031829">
    <property type="component" value="Chromosome"/>
</dbReference>
<evidence type="ECO:0000256" key="1">
    <source>
        <dbReference type="ARBA" id="ARBA00023002"/>
    </source>
</evidence>
<dbReference type="SUPFAM" id="SSF51735">
    <property type="entry name" value="NAD(P)-binding Rossmann-fold domains"/>
    <property type="match status" value="1"/>
</dbReference>
<dbReference type="RefSeq" id="WP_034653307.1">
    <property type="nucleotide sequence ID" value="NZ_BCVB01000002.1"/>
</dbReference>
<dbReference type="Pfam" id="PF00106">
    <property type="entry name" value="adh_short"/>
    <property type="match status" value="1"/>
</dbReference>
<dbReference type="InterPro" id="IPR002347">
    <property type="entry name" value="SDR_fam"/>
</dbReference>
<evidence type="ECO:0000313" key="3">
    <source>
        <dbReference type="Proteomes" id="UP000031829"/>
    </source>
</evidence>
<dbReference type="PANTHER" id="PTHR43157:SF31">
    <property type="entry name" value="PHOSPHATIDYLINOSITOL-GLYCAN BIOSYNTHESIS CLASS F PROTEIN"/>
    <property type="match status" value="1"/>
</dbReference>
<dbReference type="AlphaFoldDB" id="A0A0B6AKM5"/>
<gene>
    <name evidence="2" type="ORF">BG04_3796</name>
</gene>
<dbReference type="InterPro" id="IPR036291">
    <property type="entry name" value="NAD(P)-bd_dom_sf"/>
</dbReference>
<reference evidence="2 3" key="1">
    <citation type="journal article" date="2015" name="Genome Announc.">
        <title>Complete genome sequences for 35 biothreat assay-relevant bacillus species.</title>
        <authorList>
            <person name="Johnson S.L."/>
            <person name="Daligault H.E."/>
            <person name="Davenport K.W."/>
            <person name="Jaissle J."/>
            <person name="Frey K.G."/>
            <person name="Ladner J.T."/>
            <person name="Broomall S.M."/>
            <person name="Bishop-Lilly K.A."/>
            <person name="Bruce D.C."/>
            <person name="Gibbons H.S."/>
            <person name="Coyne S.R."/>
            <person name="Lo C.C."/>
            <person name="Meincke L."/>
            <person name="Munk A.C."/>
            <person name="Koroleva G.I."/>
            <person name="Rosenzweig C.N."/>
            <person name="Palacios G.F."/>
            <person name="Redden C.L."/>
            <person name="Minogue T.D."/>
            <person name="Chain P.S."/>
        </authorList>
    </citation>
    <scope>NUCLEOTIDE SEQUENCE [LARGE SCALE GENOMIC DNA]</scope>
    <source>
        <strain evidence="3">ATCC 14581 / DSM 32 / JCM 2506 / NBRC 15308 / NCIMB 9376 / NCTC 10342 / NRRL B-14308 / VKM B-512</strain>
    </source>
</reference>
<dbReference type="NCBIfam" id="NF004846">
    <property type="entry name" value="PRK06197.1"/>
    <property type="match status" value="1"/>
</dbReference>
<organism evidence="2 3">
    <name type="scientific">Priestia megaterium (strain ATCC 14581 / DSM 32 / CCUG 1817 / JCM 2506 / NBRC 15308 / NCIMB 9376 / NCTC 10342 / NRRL B-14308 / VKM B-512 / Ford 19)</name>
    <name type="common">Bacillus megaterium</name>
    <dbReference type="NCBI Taxonomy" id="1348623"/>
    <lineage>
        <taxon>Bacteria</taxon>
        <taxon>Bacillati</taxon>
        <taxon>Bacillota</taxon>
        <taxon>Bacilli</taxon>
        <taxon>Bacillales</taxon>
        <taxon>Bacillaceae</taxon>
        <taxon>Priestia</taxon>
    </lineage>
</organism>
<sequence>MITKWTAERMPDVTGKTALITGGNSGIGFEAAKALAARGAEIILAVRNEAKGKEAEKRIKAANGNAKVTIMSLDLSDLISIRHFTNQFLQQYSSLNLLINNAGVMVPPHSKTKDGFELQFGCNHLGHFALTGLLLPLLMETPHSRVVTVSSIAANSGEIYFDNLDGEKGYSPMKFYRQSKLANLLFAKELQKRLEAAGSTTISAAVHPGISNTNLLSRGSGKEPNALLKLLVKLFSQSAEMGALPTLYAATEAIEGGAYIGPDGKDAKKGYPVKDMMGDVLFKPDVAEKLWSASEELTKVTYIFKKR</sequence>
<name>A0A0B6AKM5_PRIM2</name>
<dbReference type="GeneID" id="93641845"/>
<dbReference type="NCBIfam" id="NF004513">
    <property type="entry name" value="PRK05854.1"/>
    <property type="match status" value="1"/>
</dbReference>
<dbReference type="GO" id="GO:0016491">
    <property type="term" value="F:oxidoreductase activity"/>
    <property type="evidence" value="ECO:0007669"/>
    <property type="project" value="UniProtKB-KW"/>
</dbReference>
<dbReference type="HOGENOM" id="CLU_010194_44_2_9"/>
<proteinExistence type="predicted"/>
<evidence type="ECO:0000313" key="2">
    <source>
        <dbReference type="EMBL" id="AJI21153.1"/>
    </source>
</evidence>
<dbReference type="KEGG" id="bmeg:BG04_3796"/>